<dbReference type="SUPFAM" id="SSF49899">
    <property type="entry name" value="Concanavalin A-like lectins/glucanases"/>
    <property type="match status" value="1"/>
</dbReference>
<keyword evidence="12" id="KW-0430">Lectin</keyword>
<evidence type="ECO:0000313" key="12">
    <source>
        <dbReference type="EMBL" id="PWN18290.1"/>
    </source>
</evidence>
<feature type="domain" description="GH16" evidence="11">
    <location>
        <begin position="241"/>
        <end position="620"/>
    </location>
</feature>
<dbReference type="PROSITE" id="PS51762">
    <property type="entry name" value="GH16_2"/>
    <property type="match status" value="1"/>
</dbReference>
<sequence length="706" mass="75864">MSGSSNGSIIGSDTHLPSGSVGYHPADHSGSSSVYGAEHRLLNNGGSTTDNSQDGFYSPSSIGGRFSLRRPTHRVASTSGRSTGIPALSEKLNPRGNTTNGMLGPVDGTIGSTTLADTGEYGTKKSYGPSGKDLYAIAANPFSWDTKDGQPEPDDFLHDPRDEGRGSWLAGGFPVRAVCNMGVLFILIAGILLLFAGYPIITAFTNTGDTTKGGFNLGGSNASGQIAAFTGMRTGLIDPDTPASALTTTSMVDGSTMNLVFSDEFNTDGRSFYPGDDPFWEAVDLHYWGTNNYEWYDPAGVTTADGALQITLSQHEEHNLNFRGGMLQGWNKFCFTGGYLVASVRLPGAADVPGLWPAFWTLGNLGRAGYGATLEGTWPYSYDVCDVGTLQNQTFVNGTPTSDQIGGAVGFNKKHNYNSLSFLAGQRLSACTCPDDDHPGPLYSNGTRRGRSAPEIDVFEAQSTGTEIEVSQSAQWAPFNDLYQVKNTTLGYEFFQKGEFNTYTGEITQQSTSGVIVADQNAVEKGGDGSFSEYGFEYEPGTDGYVRFVSGGAPSWHIYPSVNDPDPISEISRRSFPMEPMYIIFNLGISQNFGTPNWDELTWPNTMSVDWVRVYQKPGEENVGCDPPDFPTADYIERHAEAYNNANLTLWGGTADEGGYGGYWPRNSLNPNGCDAELSIYPGSPTVDKAKAVYRASGVASNWNRA</sequence>
<comment type="similarity">
    <text evidence="2">Belongs to the SKN1/KRE6 family.</text>
</comment>
<dbReference type="STRING" id="1684307.A0A316TZ23"/>
<dbReference type="GeneID" id="37016294"/>
<organism evidence="12 13">
    <name type="scientific">Pseudomicrostroma glucosiphilum</name>
    <dbReference type="NCBI Taxonomy" id="1684307"/>
    <lineage>
        <taxon>Eukaryota</taxon>
        <taxon>Fungi</taxon>
        <taxon>Dikarya</taxon>
        <taxon>Basidiomycota</taxon>
        <taxon>Ustilaginomycotina</taxon>
        <taxon>Exobasidiomycetes</taxon>
        <taxon>Microstromatales</taxon>
        <taxon>Microstromatales incertae sedis</taxon>
        <taxon>Pseudomicrostroma</taxon>
    </lineage>
</organism>
<keyword evidence="13" id="KW-1185">Reference proteome</keyword>
<keyword evidence="3 10" id="KW-0812">Transmembrane</keyword>
<dbReference type="Pfam" id="PF03935">
    <property type="entry name" value="SKN1_KRE6_Sbg1"/>
    <property type="match status" value="1"/>
</dbReference>
<feature type="compositionally biased region" description="Low complexity" evidence="9">
    <location>
        <begin position="1"/>
        <end position="12"/>
    </location>
</feature>
<evidence type="ECO:0000256" key="8">
    <source>
        <dbReference type="ARBA" id="ARBA00023316"/>
    </source>
</evidence>
<dbReference type="GO" id="GO:0015926">
    <property type="term" value="F:glucosidase activity"/>
    <property type="evidence" value="ECO:0007669"/>
    <property type="project" value="TreeGrafter"/>
</dbReference>
<evidence type="ECO:0000256" key="5">
    <source>
        <dbReference type="ARBA" id="ARBA00022989"/>
    </source>
</evidence>
<feature type="region of interest" description="Disordered" evidence="9">
    <location>
        <begin position="1"/>
        <end position="109"/>
    </location>
</feature>
<dbReference type="FunFam" id="2.60.120.200:FF:000135">
    <property type="entry name" value="Related to KRE6-glucan synthase subunit"/>
    <property type="match status" value="1"/>
</dbReference>
<evidence type="ECO:0000256" key="3">
    <source>
        <dbReference type="ARBA" id="ARBA00022692"/>
    </source>
</evidence>
<evidence type="ECO:0000256" key="7">
    <source>
        <dbReference type="ARBA" id="ARBA00023180"/>
    </source>
</evidence>
<keyword evidence="8" id="KW-0961">Cell wall biogenesis/degradation</keyword>
<dbReference type="PANTHER" id="PTHR31361">
    <property type="entry name" value="BETA-GLUCAN SYNTHESIS-ASSOCIATED PROTEIN KRE6-RELATED"/>
    <property type="match status" value="1"/>
</dbReference>
<evidence type="ECO:0000256" key="2">
    <source>
        <dbReference type="ARBA" id="ARBA00010962"/>
    </source>
</evidence>
<accession>A0A316TZ23</accession>
<proteinExistence type="inferred from homology"/>
<name>A0A316TZ23_9BASI</name>
<dbReference type="InterPro" id="IPR005629">
    <property type="entry name" value="Skn1/Kre6/Sbg1"/>
</dbReference>
<dbReference type="InterPro" id="IPR013320">
    <property type="entry name" value="ConA-like_dom_sf"/>
</dbReference>
<evidence type="ECO:0000256" key="6">
    <source>
        <dbReference type="ARBA" id="ARBA00023136"/>
    </source>
</evidence>
<dbReference type="GO" id="GO:0031505">
    <property type="term" value="P:fungal-type cell wall organization"/>
    <property type="evidence" value="ECO:0007669"/>
    <property type="project" value="TreeGrafter"/>
</dbReference>
<evidence type="ECO:0000256" key="10">
    <source>
        <dbReference type="SAM" id="Phobius"/>
    </source>
</evidence>
<dbReference type="Gene3D" id="2.60.120.200">
    <property type="match status" value="2"/>
</dbReference>
<dbReference type="RefSeq" id="XP_025345450.1">
    <property type="nucleotide sequence ID" value="XM_025494560.1"/>
</dbReference>
<feature type="transmembrane region" description="Helical" evidence="10">
    <location>
        <begin position="177"/>
        <end position="201"/>
    </location>
</feature>
<protein>
    <submittedName>
        <fullName evidence="12">Concanavalin A-like lectin/glucanase</fullName>
    </submittedName>
</protein>
<dbReference type="Proteomes" id="UP000245942">
    <property type="component" value="Unassembled WGS sequence"/>
</dbReference>
<dbReference type="GO" id="GO:0005886">
    <property type="term" value="C:plasma membrane"/>
    <property type="evidence" value="ECO:0007669"/>
    <property type="project" value="TreeGrafter"/>
</dbReference>
<keyword evidence="6 10" id="KW-0472">Membrane</keyword>
<dbReference type="GO" id="GO:0030246">
    <property type="term" value="F:carbohydrate binding"/>
    <property type="evidence" value="ECO:0007669"/>
    <property type="project" value="UniProtKB-KW"/>
</dbReference>
<evidence type="ECO:0000256" key="4">
    <source>
        <dbReference type="ARBA" id="ARBA00022968"/>
    </source>
</evidence>
<feature type="compositionally biased region" description="Polar residues" evidence="9">
    <location>
        <begin position="44"/>
        <end position="61"/>
    </location>
</feature>
<evidence type="ECO:0000256" key="9">
    <source>
        <dbReference type="SAM" id="MobiDB-lite"/>
    </source>
</evidence>
<dbReference type="EMBL" id="KZ819337">
    <property type="protein sequence ID" value="PWN18290.1"/>
    <property type="molecule type" value="Genomic_DNA"/>
</dbReference>
<reference evidence="12 13" key="1">
    <citation type="journal article" date="2018" name="Mol. Biol. Evol.">
        <title>Broad Genomic Sampling Reveals a Smut Pathogenic Ancestry of the Fungal Clade Ustilaginomycotina.</title>
        <authorList>
            <person name="Kijpornyongpan T."/>
            <person name="Mondo S.J."/>
            <person name="Barry K."/>
            <person name="Sandor L."/>
            <person name="Lee J."/>
            <person name="Lipzen A."/>
            <person name="Pangilinan J."/>
            <person name="LaButti K."/>
            <person name="Hainaut M."/>
            <person name="Henrissat B."/>
            <person name="Grigoriev I.V."/>
            <person name="Spatafora J.W."/>
            <person name="Aime M.C."/>
        </authorList>
    </citation>
    <scope>NUCLEOTIDE SEQUENCE [LARGE SCALE GENOMIC DNA]</scope>
    <source>
        <strain evidence="12 13">MCA 4718</strain>
    </source>
</reference>
<evidence type="ECO:0000313" key="13">
    <source>
        <dbReference type="Proteomes" id="UP000245942"/>
    </source>
</evidence>
<gene>
    <name evidence="12" type="ORF">BCV69DRAFT_301426</name>
</gene>
<dbReference type="GO" id="GO:0005789">
    <property type="term" value="C:endoplasmic reticulum membrane"/>
    <property type="evidence" value="ECO:0007669"/>
    <property type="project" value="TreeGrafter"/>
</dbReference>
<dbReference type="AlphaFoldDB" id="A0A316TZ23"/>
<evidence type="ECO:0000256" key="1">
    <source>
        <dbReference type="ARBA" id="ARBA00004606"/>
    </source>
</evidence>
<keyword evidence="7" id="KW-0325">Glycoprotein</keyword>
<keyword evidence="5 10" id="KW-1133">Transmembrane helix</keyword>
<comment type="subcellular location">
    <subcellularLocation>
        <location evidence="1">Membrane</location>
        <topology evidence="1">Single-pass type II membrane protein</topology>
    </subcellularLocation>
</comment>
<dbReference type="OrthoDB" id="412647at2759"/>
<dbReference type="GO" id="GO:0006078">
    <property type="term" value="P:(1-&gt;6)-beta-D-glucan biosynthetic process"/>
    <property type="evidence" value="ECO:0007669"/>
    <property type="project" value="TreeGrafter"/>
</dbReference>
<dbReference type="InterPro" id="IPR000757">
    <property type="entry name" value="Beta-glucanase-like"/>
</dbReference>
<keyword evidence="4" id="KW-0735">Signal-anchor</keyword>
<evidence type="ECO:0000259" key="11">
    <source>
        <dbReference type="PROSITE" id="PS51762"/>
    </source>
</evidence>
<dbReference type="PANTHER" id="PTHR31361:SF1">
    <property type="entry name" value="BETA-GLUCAN SYNTHESIS-ASSOCIATED PROTEIN KRE6-RELATED"/>
    <property type="match status" value="1"/>
</dbReference>